<dbReference type="Gene3D" id="3.30.450.20">
    <property type="entry name" value="PAS domain"/>
    <property type="match status" value="1"/>
</dbReference>
<evidence type="ECO:0000313" key="4">
    <source>
        <dbReference type="Proteomes" id="UP000500826"/>
    </source>
</evidence>
<keyword evidence="4" id="KW-1185">Reference proteome</keyword>
<reference evidence="3 4" key="1">
    <citation type="submission" date="2020-05" db="EMBL/GenBank/DDBJ databases">
        <title>Ramlibacter rhizophilus sp. nov., isolated from rhizosphere soil of national flower Mugunghwa from South Korea.</title>
        <authorList>
            <person name="Zheng-Fei Y."/>
            <person name="Huan T."/>
        </authorList>
    </citation>
    <scope>NUCLEOTIDE SEQUENCE [LARGE SCALE GENOMIC DNA]</scope>
    <source>
        <strain evidence="3 4">H242</strain>
    </source>
</reference>
<dbReference type="CDD" id="cd00130">
    <property type="entry name" value="PAS"/>
    <property type="match status" value="1"/>
</dbReference>
<feature type="compositionally biased region" description="Basic and acidic residues" evidence="1">
    <location>
        <begin position="40"/>
        <end position="53"/>
    </location>
</feature>
<gene>
    <name evidence="3" type="ORF">HK414_13815</name>
</gene>
<name>A0ABX6P4Z4_9BURK</name>
<dbReference type="Proteomes" id="UP000500826">
    <property type="component" value="Chromosome"/>
</dbReference>
<evidence type="ECO:0000313" key="3">
    <source>
        <dbReference type="EMBL" id="QJW84443.1"/>
    </source>
</evidence>
<dbReference type="Pfam" id="PF08448">
    <property type="entry name" value="PAS_4"/>
    <property type="match status" value="1"/>
</dbReference>
<dbReference type="InterPro" id="IPR013656">
    <property type="entry name" value="PAS_4"/>
</dbReference>
<accession>A0ABX6P4Z4</accession>
<proteinExistence type="predicted"/>
<dbReference type="InterPro" id="IPR035965">
    <property type="entry name" value="PAS-like_dom_sf"/>
</dbReference>
<dbReference type="EMBL" id="CP053418">
    <property type="protein sequence ID" value="QJW84443.1"/>
    <property type="molecule type" value="Genomic_DNA"/>
</dbReference>
<sequence>MAAGRGTRAARGADRGRTAGAAGAAALHRHPGSGGQAAHRRTDACARKAERGGRPAAGDVRNQPAVPGYLDSEGIVRDANAASLAAIGCNIGDVVGKPFWETPWFTATPGLPEFVRDAVDAARSGSTLRRVLWVHLPVGRRRFDFTLRPVFNARRELIGIVPEAVDVTDRIEPLQQAA</sequence>
<dbReference type="SUPFAM" id="SSF55785">
    <property type="entry name" value="PYP-like sensor domain (PAS domain)"/>
    <property type="match status" value="1"/>
</dbReference>
<feature type="domain" description="PAS fold-4" evidence="2">
    <location>
        <begin position="62"/>
        <end position="170"/>
    </location>
</feature>
<evidence type="ECO:0000259" key="2">
    <source>
        <dbReference type="Pfam" id="PF08448"/>
    </source>
</evidence>
<feature type="compositionally biased region" description="Low complexity" evidence="1">
    <location>
        <begin position="1"/>
        <end position="10"/>
    </location>
</feature>
<feature type="region of interest" description="Disordered" evidence="1">
    <location>
        <begin position="1"/>
        <end position="65"/>
    </location>
</feature>
<organism evidence="3 4">
    <name type="scientific">Ramlibacter terrae</name>
    <dbReference type="NCBI Taxonomy" id="2732511"/>
    <lineage>
        <taxon>Bacteria</taxon>
        <taxon>Pseudomonadati</taxon>
        <taxon>Pseudomonadota</taxon>
        <taxon>Betaproteobacteria</taxon>
        <taxon>Burkholderiales</taxon>
        <taxon>Comamonadaceae</taxon>
        <taxon>Ramlibacter</taxon>
    </lineage>
</organism>
<dbReference type="InterPro" id="IPR000014">
    <property type="entry name" value="PAS"/>
</dbReference>
<protein>
    <submittedName>
        <fullName evidence="3">PAS domain-containing protein</fullName>
    </submittedName>
</protein>
<evidence type="ECO:0000256" key="1">
    <source>
        <dbReference type="SAM" id="MobiDB-lite"/>
    </source>
</evidence>